<accession>A0A975Y241</accession>
<proteinExistence type="predicted"/>
<evidence type="ECO:0008006" key="3">
    <source>
        <dbReference type="Google" id="ProtNLM"/>
    </source>
</evidence>
<dbReference type="KEGG" id="nps:KRR39_10720"/>
<organism evidence="1 2">
    <name type="scientific">Nocardioides panacis</name>
    <dbReference type="NCBI Taxonomy" id="2849501"/>
    <lineage>
        <taxon>Bacteria</taxon>
        <taxon>Bacillati</taxon>
        <taxon>Actinomycetota</taxon>
        <taxon>Actinomycetes</taxon>
        <taxon>Propionibacteriales</taxon>
        <taxon>Nocardioidaceae</taxon>
        <taxon>Nocardioides</taxon>
    </lineage>
</organism>
<sequence>MTQTASNQGADAPAAQAQPGYLVDPYKDWAEGEGIPVHLDFGHDLLALETGPWERYGARGCFAHTKGMGDFMANYVLEVEPRKNTEVVRHLYEAFFFVLAGHGSAVVWLPDGTQRTFEFGPKAIFAIPLNCKYQIFNGSSSEPVRLSVTNDAPLTINLYHNLEFVFENDFDFADRVGDPKYFDGEGRLDTFNKDSAKVQNIWETNFVHDLTSFKLYEFEGRGKGSMNVNFVLADGTMHSHVSQMPVGRYKKAHRHAAGTHVHAVDGSGYSLLWYEADDEFVELPWRHGIMYTPPFWMFHQHFNTADQPARYVACSLGSRRYPFISLRRKSAEGQGAVSVSKGGRQIEYDEQDPRVHRKFLEECAKTGVPSQMGDIFDEPAVLAIPESELSGVIRTPESTGPAV</sequence>
<evidence type="ECO:0000313" key="2">
    <source>
        <dbReference type="Proteomes" id="UP000683575"/>
    </source>
</evidence>
<name>A0A975Y241_9ACTN</name>
<keyword evidence="2" id="KW-1185">Reference proteome</keyword>
<protein>
    <recommendedName>
        <fullName evidence="3">Ethanolamine ammonia lyase-activating protein</fullName>
    </recommendedName>
</protein>
<dbReference type="EMBL" id="CP077062">
    <property type="protein sequence ID" value="QWZ10162.1"/>
    <property type="molecule type" value="Genomic_DNA"/>
</dbReference>
<dbReference type="Proteomes" id="UP000683575">
    <property type="component" value="Chromosome"/>
</dbReference>
<evidence type="ECO:0000313" key="1">
    <source>
        <dbReference type="EMBL" id="QWZ10162.1"/>
    </source>
</evidence>
<reference evidence="1" key="1">
    <citation type="submission" date="2021-06" db="EMBL/GenBank/DDBJ databases">
        <title>Complete genome sequence of Nocardioides sp. G188.</title>
        <authorList>
            <person name="Im W.-T."/>
        </authorList>
    </citation>
    <scope>NUCLEOTIDE SEQUENCE</scope>
    <source>
        <strain evidence="1">G188</strain>
    </source>
</reference>
<dbReference type="AlphaFoldDB" id="A0A975Y241"/>
<dbReference type="RefSeq" id="WP_216942008.1">
    <property type="nucleotide sequence ID" value="NZ_CP077062.1"/>
</dbReference>
<gene>
    <name evidence="1" type="ORF">KRR39_10720</name>
</gene>